<gene>
    <name evidence="1" type="ORF">XNOV1_A014883</name>
</gene>
<dbReference type="Proteomes" id="UP001178508">
    <property type="component" value="Chromosome 15"/>
</dbReference>
<name>A0AAV1GML8_XYRNO</name>
<keyword evidence="2" id="KW-1185">Reference proteome</keyword>
<evidence type="ECO:0000313" key="1">
    <source>
        <dbReference type="EMBL" id="CAJ1074344.1"/>
    </source>
</evidence>
<sequence length="109" mass="12099">MEPGPSVVEPLYFSIRPRNTVPQREELCDSCQAICDPGNTGMEPGPSVVEPLYFSIRPRNTVPQREELCDSCQAICDPGNTGRIHAHLCGLVFEYDRLDGVECYGDLLL</sequence>
<organism evidence="1 2">
    <name type="scientific">Xyrichtys novacula</name>
    <name type="common">Pearly razorfish</name>
    <name type="synonym">Hemipteronotus novacula</name>
    <dbReference type="NCBI Taxonomy" id="13765"/>
    <lineage>
        <taxon>Eukaryota</taxon>
        <taxon>Metazoa</taxon>
        <taxon>Chordata</taxon>
        <taxon>Craniata</taxon>
        <taxon>Vertebrata</taxon>
        <taxon>Euteleostomi</taxon>
        <taxon>Actinopterygii</taxon>
        <taxon>Neopterygii</taxon>
        <taxon>Teleostei</taxon>
        <taxon>Neoteleostei</taxon>
        <taxon>Acanthomorphata</taxon>
        <taxon>Eupercaria</taxon>
        <taxon>Labriformes</taxon>
        <taxon>Labridae</taxon>
        <taxon>Xyrichtys</taxon>
    </lineage>
</organism>
<proteinExistence type="predicted"/>
<protein>
    <submittedName>
        <fullName evidence="1">Uncharacterized protein</fullName>
    </submittedName>
</protein>
<dbReference type="AlphaFoldDB" id="A0AAV1GML8"/>
<accession>A0AAV1GML8</accession>
<reference evidence="1" key="1">
    <citation type="submission" date="2023-08" db="EMBL/GenBank/DDBJ databases">
        <authorList>
            <person name="Alioto T."/>
            <person name="Alioto T."/>
            <person name="Gomez Garrido J."/>
        </authorList>
    </citation>
    <scope>NUCLEOTIDE SEQUENCE</scope>
</reference>
<evidence type="ECO:0000313" key="2">
    <source>
        <dbReference type="Proteomes" id="UP001178508"/>
    </source>
</evidence>
<dbReference type="EMBL" id="OY660878">
    <property type="protein sequence ID" value="CAJ1074344.1"/>
    <property type="molecule type" value="Genomic_DNA"/>
</dbReference>